<name>A0A4Q0VA71_CLOTA</name>
<gene>
    <name evidence="3" type="ORF">DP130_13550</name>
    <name evidence="2" type="ORF">K234311028_p10490</name>
</gene>
<sequence length="71" mass="8485">MFDNGNSLILIILASVVCRIDIWRINKNYNKLLDDKEEDIYEYLYNLSKIQVESNCTYFFLMLIALLLLFK</sequence>
<dbReference type="Proteomes" id="UP001321763">
    <property type="component" value="Plasmid pKHSU-234311-028-1"/>
</dbReference>
<keyword evidence="1" id="KW-0472">Membrane</keyword>
<keyword evidence="1" id="KW-0812">Transmembrane</keyword>
<organism evidence="3 4">
    <name type="scientific">Clostridium tetani</name>
    <dbReference type="NCBI Taxonomy" id="1513"/>
    <lineage>
        <taxon>Bacteria</taxon>
        <taxon>Bacillati</taxon>
        <taxon>Bacillota</taxon>
        <taxon>Clostridia</taxon>
        <taxon>Eubacteriales</taxon>
        <taxon>Clostridiaceae</taxon>
        <taxon>Clostridium</taxon>
    </lineage>
</organism>
<evidence type="ECO:0000313" key="5">
    <source>
        <dbReference type="Proteomes" id="UP001321763"/>
    </source>
</evidence>
<protein>
    <submittedName>
        <fullName evidence="3">Uncharacterized protein</fullName>
    </submittedName>
</protein>
<evidence type="ECO:0000313" key="2">
    <source>
        <dbReference type="EMBL" id="BDR82490.1"/>
    </source>
</evidence>
<dbReference type="EMBL" id="QMAP01000019">
    <property type="protein sequence ID" value="RXI44295.1"/>
    <property type="molecule type" value="Genomic_DNA"/>
</dbReference>
<dbReference type="AlphaFoldDB" id="A0A4Q0VA71"/>
<dbReference type="EMBL" id="AP026819">
    <property type="protein sequence ID" value="BDR82490.1"/>
    <property type="molecule type" value="Genomic_DNA"/>
</dbReference>
<evidence type="ECO:0000313" key="3">
    <source>
        <dbReference type="EMBL" id="RXI44295.1"/>
    </source>
</evidence>
<reference evidence="2 5" key="2">
    <citation type="submission" date="2022-09" db="EMBL/GenBank/DDBJ databases">
        <title>complete genome sequences of Clostridium tetani str. KHSU-234311-028 isolated from soil.</title>
        <authorList>
            <person name="Sekizuka T."/>
            <person name="Shitada C."/>
            <person name="Takahashi M."/>
            <person name="Kuroda M."/>
        </authorList>
    </citation>
    <scope>NUCLEOTIDE SEQUENCE [LARGE SCALE GENOMIC DNA]</scope>
    <source>
        <strain evidence="2 5">KHSU-234311-028</strain>
        <plasmid evidence="2 5">pKHSU-234311-028-1</plasmid>
    </source>
</reference>
<keyword evidence="2" id="KW-0614">Plasmid</keyword>
<evidence type="ECO:0000313" key="4">
    <source>
        <dbReference type="Proteomes" id="UP000290921"/>
    </source>
</evidence>
<accession>A0A4Q0VA71</accession>
<reference evidence="3 4" key="1">
    <citation type="submission" date="2018-06" db="EMBL/GenBank/DDBJ databases">
        <title>Genome conservation of Clostridium tetani.</title>
        <authorList>
            <person name="Bruggemann H."/>
            <person name="Popoff M.R."/>
        </authorList>
    </citation>
    <scope>NUCLEOTIDE SEQUENCE [LARGE SCALE GENOMIC DNA]</scope>
    <source>
        <strain evidence="3 4">2017.061</strain>
    </source>
</reference>
<geneLocation type="plasmid" evidence="2 5">
    <name>pKHSU-234311-028-1</name>
</geneLocation>
<keyword evidence="1" id="KW-1133">Transmembrane helix</keyword>
<proteinExistence type="predicted"/>
<dbReference type="Proteomes" id="UP000290921">
    <property type="component" value="Unassembled WGS sequence"/>
</dbReference>
<evidence type="ECO:0000256" key="1">
    <source>
        <dbReference type="SAM" id="Phobius"/>
    </source>
</evidence>
<feature type="transmembrane region" description="Helical" evidence="1">
    <location>
        <begin position="52"/>
        <end position="70"/>
    </location>
</feature>
<dbReference type="RefSeq" id="WP_129031020.1">
    <property type="nucleotide sequence ID" value="NZ_AP026805.1"/>
</dbReference>